<comment type="caution">
    <text evidence="2">The sequence shown here is derived from an EMBL/GenBank/DDBJ whole genome shotgun (WGS) entry which is preliminary data.</text>
</comment>
<gene>
    <name evidence="2" type="ORF">NQ318_023291</name>
</gene>
<dbReference type="PANTHER" id="PTHR34717:SF1">
    <property type="entry name" value="EG:BACR7A4.20 PROTEIN"/>
    <property type="match status" value="1"/>
</dbReference>
<proteinExistence type="predicted"/>
<dbReference type="EMBL" id="JAPWTK010000790">
    <property type="protein sequence ID" value="KAJ8936063.1"/>
    <property type="molecule type" value="Genomic_DNA"/>
</dbReference>
<sequence>MLESTEILIVTISVVLIALVRIIDKKPPPIIGIYQRPSGLYWLKVGFMYLLLTLRKLKPLKKKELERFYSNIEKPQKLSVHEKPIDAVYLNGANKHGDHLVTGLARRKGSLTDGFLYLKINGSNYGLLETPKLPDTTLRNDNDEEFSADGIKMSCVEPMKKWTLMYNGKMKELDNRNKWHDVTIEGVWTSDLPPFNFDTDMDPLCMAKSMAYEKWSRQHFDNLKSNHQTHYEQFGVLRASVKIDDVAYDIELDTLRDHSFGNHREWRQFRRYGLHFFSAENGDRFSLGKICLPISFSRLTVGYVYSAKHKQIFPVKDCDLQLYQHGEFGTPPKDFAFSFTA</sequence>
<feature type="non-terminal residue" evidence="2">
    <location>
        <position position="341"/>
    </location>
</feature>
<dbReference type="Proteomes" id="UP001162162">
    <property type="component" value="Unassembled WGS sequence"/>
</dbReference>
<organism evidence="2 3">
    <name type="scientific">Aromia moschata</name>
    <dbReference type="NCBI Taxonomy" id="1265417"/>
    <lineage>
        <taxon>Eukaryota</taxon>
        <taxon>Metazoa</taxon>
        <taxon>Ecdysozoa</taxon>
        <taxon>Arthropoda</taxon>
        <taxon>Hexapoda</taxon>
        <taxon>Insecta</taxon>
        <taxon>Pterygota</taxon>
        <taxon>Neoptera</taxon>
        <taxon>Endopterygota</taxon>
        <taxon>Coleoptera</taxon>
        <taxon>Polyphaga</taxon>
        <taxon>Cucujiformia</taxon>
        <taxon>Chrysomeloidea</taxon>
        <taxon>Cerambycidae</taxon>
        <taxon>Cerambycinae</taxon>
        <taxon>Callichromatini</taxon>
        <taxon>Aromia</taxon>
    </lineage>
</organism>
<dbReference type="PANTHER" id="PTHR34717">
    <property type="entry name" value="EG:BACR7A4.20 PROTEIN"/>
    <property type="match status" value="1"/>
</dbReference>
<feature type="transmembrane region" description="Helical" evidence="1">
    <location>
        <begin position="7"/>
        <end position="23"/>
    </location>
</feature>
<dbReference type="AlphaFoldDB" id="A0AAV8XAY6"/>
<accession>A0AAV8XAY6</accession>
<keyword evidence="1" id="KW-1133">Transmembrane helix</keyword>
<evidence type="ECO:0000313" key="3">
    <source>
        <dbReference type="Proteomes" id="UP001162162"/>
    </source>
</evidence>
<keyword evidence="1" id="KW-0812">Transmembrane</keyword>
<evidence type="ECO:0000313" key="2">
    <source>
        <dbReference type="EMBL" id="KAJ8936063.1"/>
    </source>
</evidence>
<keyword evidence="3" id="KW-1185">Reference proteome</keyword>
<keyword evidence="1" id="KW-0472">Membrane</keyword>
<protein>
    <submittedName>
        <fullName evidence="2">Uncharacterized protein</fullName>
    </submittedName>
</protein>
<evidence type="ECO:0000256" key="1">
    <source>
        <dbReference type="SAM" id="Phobius"/>
    </source>
</evidence>
<reference evidence="2" key="1">
    <citation type="journal article" date="2023" name="Insect Mol. Biol.">
        <title>Genome sequencing provides insights into the evolution of gene families encoding plant cell wall-degrading enzymes in longhorned beetles.</title>
        <authorList>
            <person name="Shin N.R."/>
            <person name="Okamura Y."/>
            <person name="Kirsch R."/>
            <person name="Pauchet Y."/>
        </authorList>
    </citation>
    <scope>NUCLEOTIDE SEQUENCE</scope>
    <source>
        <strain evidence="2">AMC_N1</strain>
    </source>
</reference>
<name>A0AAV8XAY6_9CUCU</name>